<accession>A0AAW4L4H8</accession>
<keyword evidence="1" id="KW-0732">Signal</keyword>
<dbReference type="PANTHER" id="PTHR41247:SF1">
    <property type="entry name" value="HTH-TYPE TRANSCRIPTIONAL REPRESSOR YCNK"/>
    <property type="match status" value="1"/>
</dbReference>
<protein>
    <submittedName>
        <fullName evidence="2">Nitrous oxide reductase accessory protein NosL</fullName>
    </submittedName>
</protein>
<name>A0AAW4L4H8_9BACT</name>
<dbReference type="Gene3D" id="3.30.70.2050">
    <property type="match status" value="1"/>
</dbReference>
<comment type="caution">
    <text evidence="2">The sequence shown here is derived from an EMBL/GenBank/DDBJ whole genome shotgun (WGS) entry which is preliminary data.</text>
</comment>
<sequence length="161" mass="17791">MPKKLVTCASVTVALLLTTITLLHAGNTMPVPTAKDKCPVCGMFVKGYPNWLAAIRLKNGSAIYFDGPKDLFNYYLNPGKYAPATKQSEFSEILVKDYYAVKPIDARQAYFVAGSDVLGPMGKELIPLAKKEDAIEFRADHKGNKVYRFQEVTPAVLKTLE</sequence>
<gene>
    <name evidence="2" type="ORF">KI809_17490</name>
</gene>
<feature type="chain" id="PRO_5043722415" evidence="1">
    <location>
        <begin position="26"/>
        <end position="161"/>
    </location>
</feature>
<feature type="signal peptide" evidence="1">
    <location>
        <begin position="1"/>
        <end position="25"/>
    </location>
</feature>
<dbReference type="InterPro" id="IPR008719">
    <property type="entry name" value="N2O_reductase_NosL"/>
</dbReference>
<reference evidence="2 3" key="1">
    <citation type="submission" date="2021-05" db="EMBL/GenBank/DDBJ databases">
        <title>The draft genome of Geobacter pelophilus DSM 12255.</title>
        <authorList>
            <person name="Xu Z."/>
            <person name="Masuda Y."/>
            <person name="Itoh H."/>
            <person name="Senoo K."/>
        </authorList>
    </citation>
    <scope>NUCLEOTIDE SEQUENCE [LARGE SCALE GENOMIC DNA]</scope>
    <source>
        <strain evidence="2 3">DSM 12255</strain>
    </source>
</reference>
<dbReference type="AlphaFoldDB" id="A0AAW4L4H8"/>
<keyword evidence="3" id="KW-1185">Reference proteome</keyword>
<organism evidence="2 3">
    <name type="scientific">Geoanaerobacter pelophilus</name>
    <dbReference type="NCBI Taxonomy" id="60036"/>
    <lineage>
        <taxon>Bacteria</taxon>
        <taxon>Pseudomonadati</taxon>
        <taxon>Thermodesulfobacteriota</taxon>
        <taxon>Desulfuromonadia</taxon>
        <taxon>Geobacterales</taxon>
        <taxon>Geobacteraceae</taxon>
        <taxon>Geoanaerobacter</taxon>
    </lineage>
</organism>
<dbReference type="Pfam" id="PF05573">
    <property type="entry name" value="NosL"/>
    <property type="match status" value="1"/>
</dbReference>
<evidence type="ECO:0000313" key="2">
    <source>
        <dbReference type="EMBL" id="MBT0666109.1"/>
    </source>
</evidence>
<dbReference type="PANTHER" id="PTHR41247">
    <property type="entry name" value="HTH-TYPE TRANSCRIPTIONAL REPRESSOR YCNK"/>
    <property type="match status" value="1"/>
</dbReference>
<dbReference type="SUPFAM" id="SSF160387">
    <property type="entry name" value="NosL/MerB-like"/>
    <property type="match status" value="1"/>
</dbReference>
<dbReference type="Proteomes" id="UP000811899">
    <property type="component" value="Unassembled WGS sequence"/>
</dbReference>
<evidence type="ECO:0000313" key="3">
    <source>
        <dbReference type="Proteomes" id="UP000811899"/>
    </source>
</evidence>
<dbReference type="RefSeq" id="WP_214172873.1">
    <property type="nucleotide sequence ID" value="NZ_JAHCVJ010000008.1"/>
</dbReference>
<dbReference type="EMBL" id="JAHCVJ010000008">
    <property type="protein sequence ID" value="MBT0666109.1"/>
    <property type="molecule type" value="Genomic_DNA"/>
</dbReference>
<evidence type="ECO:0000256" key="1">
    <source>
        <dbReference type="SAM" id="SignalP"/>
    </source>
</evidence>
<proteinExistence type="predicted"/>